<evidence type="ECO:0000256" key="3">
    <source>
        <dbReference type="ARBA" id="ARBA00022452"/>
    </source>
</evidence>
<sequence length="713" mass="79198">MVLVRLFCVSLWGLGLPALAQQPADTLRRQRLDDVVVTATRTEKSLTEVPIPVAVIGAKQIKAMGSLRLNDVLGEQTGLNIVADHGRGIQMQGLSPEYTLILVDGEPLIGRTAGTLELSRVAVGNIQRIEVVKGPASALWGSDALAGVVNIITSQPQDGTSGELRLRYGTNRTADLTGKLNVRGPKLGATLFLNRYSSAGYTLQPESGTPTVPPFAAYTAQSRVSYQFSERTKLSVSGRYFIENQNSVMRMAGEDGTDADVRLKTRQQDYSLNPVLTHRSAGGKLFATTRLYVSGYRTQEDYTYAVDGQPYDVTYFNQYFTRPEVQVDWSPTASHTITGGVGYVWETVAATRYDQRQRQQTRYAFGQYDWTPLPKLNIVGGLRYDGHSQYDGQVSPKLAARYQLRPWLALRGSAGRGYRAPDFRQLYLNFSNPVVGYSVFGTSQVRDKVALLAAQGQLTVDPATGQPVIYQAVLDQASGLTAESSLAYNVGFVLEPKLRNEQYQYRFSANAFRNDLTNLIETATVALKKNGQAVYSYRNITRAYTQGLELENSLRLPLSLTLSGGYQYLIAKDKAVEESVETGQVFRRDADGETRRVRPGDYGGLFNRSRHTWNAKLFYDNERRGWTASLRAIYRGRYGFGDLNQNTILDAASEYVAGYTLWNVAVSKTFYQRYTLQANVDNLFNHTNPAFISTLPGRLFYASLGVELGKRTN</sequence>
<dbReference type="InterPro" id="IPR012910">
    <property type="entry name" value="Plug_dom"/>
</dbReference>
<dbReference type="PROSITE" id="PS52016">
    <property type="entry name" value="TONB_DEPENDENT_REC_3"/>
    <property type="match status" value="1"/>
</dbReference>
<dbReference type="Pfam" id="PF07715">
    <property type="entry name" value="Plug"/>
    <property type="match status" value="1"/>
</dbReference>
<reference evidence="15" key="1">
    <citation type="submission" date="2023-07" db="EMBL/GenBank/DDBJ databases">
        <authorList>
            <person name="Kim M.K."/>
        </authorList>
    </citation>
    <scope>NUCLEOTIDE SEQUENCE</scope>
    <source>
        <strain evidence="15">ASUV-10-1</strain>
    </source>
</reference>
<comment type="subcellular location">
    <subcellularLocation>
        <location evidence="1 10">Cell outer membrane</location>
        <topology evidence="1 10">Multi-pass membrane protein</topology>
    </subcellularLocation>
</comment>
<keyword evidence="4 10" id="KW-0812">Transmembrane</keyword>
<dbReference type="PANTHER" id="PTHR30069">
    <property type="entry name" value="TONB-DEPENDENT OUTER MEMBRANE RECEPTOR"/>
    <property type="match status" value="1"/>
</dbReference>
<evidence type="ECO:0000256" key="4">
    <source>
        <dbReference type="ARBA" id="ARBA00022692"/>
    </source>
</evidence>
<organism evidence="15 16">
    <name type="scientific">Hymenobacter aranciens</name>
    <dbReference type="NCBI Taxonomy" id="3063996"/>
    <lineage>
        <taxon>Bacteria</taxon>
        <taxon>Pseudomonadati</taxon>
        <taxon>Bacteroidota</taxon>
        <taxon>Cytophagia</taxon>
        <taxon>Cytophagales</taxon>
        <taxon>Hymenobacteraceae</taxon>
        <taxon>Hymenobacter</taxon>
    </lineage>
</organism>
<comment type="similarity">
    <text evidence="10 11">Belongs to the TonB-dependent receptor family.</text>
</comment>
<dbReference type="Proteomes" id="UP001176429">
    <property type="component" value="Unassembled WGS sequence"/>
</dbReference>
<accession>A0ABT9BDG1</accession>
<keyword evidence="5 12" id="KW-0732">Signal</keyword>
<name>A0ABT9BDG1_9BACT</name>
<dbReference type="InterPro" id="IPR000531">
    <property type="entry name" value="Beta-barrel_TonB"/>
</dbReference>
<dbReference type="RefSeq" id="WP_305005887.1">
    <property type="nucleotide sequence ID" value="NZ_JAUQSY010000004.1"/>
</dbReference>
<evidence type="ECO:0000256" key="6">
    <source>
        <dbReference type="ARBA" id="ARBA00023077"/>
    </source>
</evidence>
<dbReference type="Gene3D" id="2.40.170.20">
    <property type="entry name" value="TonB-dependent receptor, beta-barrel domain"/>
    <property type="match status" value="1"/>
</dbReference>
<evidence type="ECO:0000313" key="15">
    <source>
        <dbReference type="EMBL" id="MDO7874573.1"/>
    </source>
</evidence>
<keyword evidence="2 10" id="KW-0813">Transport</keyword>
<dbReference type="InterPro" id="IPR039426">
    <property type="entry name" value="TonB-dep_rcpt-like"/>
</dbReference>
<dbReference type="PANTHER" id="PTHR30069:SF29">
    <property type="entry name" value="HEMOGLOBIN AND HEMOGLOBIN-HAPTOGLOBIN-BINDING PROTEIN 1-RELATED"/>
    <property type="match status" value="1"/>
</dbReference>
<dbReference type="InterPro" id="IPR036942">
    <property type="entry name" value="Beta-barrel_TonB_sf"/>
</dbReference>
<feature type="domain" description="TonB-dependent receptor plug" evidence="14">
    <location>
        <begin position="46"/>
        <end position="148"/>
    </location>
</feature>
<dbReference type="Pfam" id="PF00593">
    <property type="entry name" value="TonB_dep_Rec_b-barrel"/>
    <property type="match status" value="1"/>
</dbReference>
<evidence type="ECO:0000256" key="1">
    <source>
        <dbReference type="ARBA" id="ARBA00004571"/>
    </source>
</evidence>
<evidence type="ECO:0000259" key="13">
    <source>
        <dbReference type="Pfam" id="PF00593"/>
    </source>
</evidence>
<keyword evidence="3 10" id="KW-1134">Transmembrane beta strand</keyword>
<evidence type="ECO:0000259" key="14">
    <source>
        <dbReference type="Pfam" id="PF07715"/>
    </source>
</evidence>
<dbReference type="EMBL" id="JAUQSY010000004">
    <property type="protein sequence ID" value="MDO7874573.1"/>
    <property type="molecule type" value="Genomic_DNA"/>
</dbReference>
<keyword evidence="8 15" id="KW-0675">Receptor</keyword>
<gene>
    <name evidence="15" type="ORF">Q5H93_07505</name>
</gene>
<feature type="signal peptide" evidence="12">
    <location>
        <begin position="1"/>
        <end position="20"/>
    </location>
</feature>
<feature type="domain" description="TonB-dependent receptor-like beta-barrel" evidence="13">
    <location>
        <begin position="171"/>
        <end position="683"/>
    </location>
</feature>
<dbReference type="InterPro" id="IPR037066">
    <property type="entry name" value="Plug_dom_sf"/>
</dbReference>
<evidence type="ECO:0000256" key="11">
    <source>
        <dbReference type="RuleBase" id="RU003357"/>
    </source>
</evidence>
<protein>
    <submittedName>
        <fullName evidence="15">TonB-dependent receptor</fullName>
    </submittedName>
</protein>
<evidence type="ECO:0000256" key="9">
    <source>
        <dbReference type="ARBA" id="ARBA00023237"/>
    </source>
</evidence>
<dbReference type="SUPFAM" id="SSF56935">
    <property type="entry name" value="Porins"/>
    <property type="match status" value="1"/>
</dbReference>
<dbReference type="CDD" id="cd01347">
    <property type="entry name" value="ligand_gated_channel"/>
    <property type="match status" value="1"/>
</dbReference>
<evidence type="ECO:0000256" key="12">
    <source>
        <dbReference type="SAM" id="SignalP"/>
    </source>
</evidence>
<proteinExistence type="inferred from homology"/>
<evidence type="ECO:0000256" key="8">
    <source>
        <dbReference type="ARBA" id="ARBA00023170"/>
    </source>
</evidence>
<dbReference type="Gene3D" id="2.170.130.10">
    <property type="entry name" value="TonB-dependent receptor, plug domain"/>
    <property type="match status" value="1"/>
</dbReference>
<keyword evidence="6 11" id="KW-0798">TonB box</keyword>
<evidence type="ECO:0000256" key="7">
    <source>
        <dbReference type="ARBA" id="ARBA00023136"/>
    </source>
</evidence>
<keyword evidence="16" id="KW-1185">Reference proteome</keyword>
<comment type="caution">
    <text evidence="15">The sequence shown here is derived from an EMBL/GenBank/DDBJ whole genome shotgun (WGS) entry which is preliminary data.</text>
</comment>
<keyword evidence="7 10" id="KW-0472">Membrane</keyword>
<evidence type="ECO:0000256" key="2">
    <source>
        <dbReference type="ARBA" id="ARBA00022448"/>
    </source>
</evidence>
<feature type="chain" id="PRO_5046744843" evidence="12">
    <location>
        <begin position="21"/>
        <end position="713"/>
    </location>
</feature>
<evidence type="ECO:0000313" key="16">
    <source>
        <dbReference type="Proteomes" id="UP001176429"/>
    </source>
</evidence>
<evidence type="ECO:0000256" key="5">
    <source>
        <dbReference type="ARBA" id="ARBA00022729"/>
    </source>
</evidence>
<keyword evidence="9 10" id="KW-0998">Cell outer membrane</keyword>
<evidence type="ECO:0000256" key="10">
    <source>
        <dbReference type="PROSITE-ProRule" id="PRU01360"/>
    </source>
</evidence>